<dbReference type="GO" id="GO:0005975">
    <property type="term" value="P:carbohydrate metabolic process"/>
    <property type="evidence" value="ECO:0007669"/>
    <property type="project" value="InterPro"/>
</dbReference>
<reference evidence="4 5" key="1">
    <citation type="submission" date="2015-07" db="EMBL/GenBank/DDBJ databases">
        <title>The draft genome sequence of Leadbetterella sp. JN14-9.</title>
        <authorList>
            <person name="Liu Y."/>
            <person name="Du J."/>
            <person name="Shao Z."/>
        </authorList>
    </citation>
    <scope>NUCLEOTIDE SEQUENCE [LARGE SCALE GENOMIC DNA]</scope>
    <source>
        <strain evidence="4 5">JN14-9</strain>
    </source>
</reference>
<keyword evidence="2" id="KW-0378">Hydrolase</keyword>
<dbReference type="PANTHER" id="PTHR10587">
    <property type="entry name" value="GLYCOSYL TRANSFERASE-RELATED"/>
    <property type="match status" value="1"/>
</dbReference>
<dbReference type="PATRIC" id="fig|1605367.3.peg.1485"/>
<dbReference type="GO" id="GO:0016810">
    <property type="term" value="F:hydrolase activity, acting on carbon-nitrogen (but not peptide) bonds"/>
    <property type="evidence" value="ECO:0007669"/>
    <property type="project" value="InterPro"/>
</dbReference>
<keyword evidence="5" id="KW-1185">Reference proteome</keyword>
<keyword evidence="1" id="KW-0479">Metal-binding</keyword>
<sequence length="205" mass="23958">MIPHKTPLILQKLYPDLTWKKTEKVCLTFDDGPIPEVTDFVLKTLNDFKIKATFFCIGDNIKKHPDIFQRVISEGHSVGNHTMHHVNGWQTTNDLYLKEVKGCDEVIQLNHSKTTKKLFRPPYGRIRRKVISELTTEFDIIMWTALSKDYDQSISPEKCLEETLKATEPGSIILFHDSLKARKNLEYVLPRYLEAIYDRFEFDKL</sequence>
<dbReference type="Gene3D" id="3.20.20.370">
    <property type="entry name" value="Glycoside hydrolase/deacetylase"/>
    <property type="match status" value="1"/>
</dbReference>
<dbReference type="PANTHER" id="PTHR10587:SF133">
    <property type="entry name" value="CHITIN DEACETYLASE 1-RELATED"/>
    <property type="match status" value="1"/>
</dbReference>
<name>A0A0P7C4E8_9BACT</name>
<proteinExistence type="predicted"/>
<accession>A0A0P7C4E8</accession>
<dbReference type="AlphaFoldDB" id="A0A0P7C4E8"/>
<protein>
    <submittedName>
        <fullName evidence="4">Polysaccharide deacetylase</fullName>
    </submittedName>
</protein>
<dbReference type="RefSeq" id="WP_055143197.1">
    <property type="nucleotide sequence ID" value="NZ_JXSZ01000005.1"/>
</dbReference>
<dbReference type="PROSITE" id="PS51677">
    <property type="entry name" value="NODB"/>
    <property type="match status" value="1"/>
</dbReference>
<dbReference type="GO" id="GO:0016020">
    <property type="term" value="C:membrane"/>
    <property type="evidence" value="ECO:0007669"/>
    <property type="project" value="TreeGrafter"/>
</dbReference>
<dbReference type="Proteomes" id="UP000050454">
    <property type="component" value="Unassembled WGS sequence"/>
</dbReference>
<dbReference type="STRING" id="1605367.AFM12_00775"/>
<dbReference type="InterPro" id="IPR050248">
    <property type="entry name" value="Polysacc_deacetylase_ArnD"/>
</dbReference>
<evidence type="ECO:0000313" key="4">
    <source>
        <dbReference type="EMBL" id="KPM49209.1"/>
    </source>
</evidence>
<dbReference type="GO" id="GO:0046872">
    <property type="term" value="F:metal ion binding"/>
    <property type="evidence" value="ECO:0007669"/>
    <property type="project" value="UniProtKB-KW"/>
</dbReference>
<evidence type="ECO:0000256" key="1">
    <source>
        <dbReference type="ARBA" id="ARBA00022723"/>
    </source>
</evidence>
<organism evidence="4 5">
    <name type="scientific">Jiulongibacter sediminis</name>
    <dbReference type="NCBI Taxonomy" id="1605367"/>
    <lineage>
        <taxon>Bacteria</taxon>
        <taxon>Pseudomonadati</taxon>
        <taxon>Bacteroidota</taxon>
        <taxon>Cytophagia</taxon>
        <taxon>Cytophagales</taxon>
        <taxon>Leadbetterellaceae</taxon>
        <taxon>Jiulongibacter</taxon>
    </lineage>
</organism>
<dbReference type="InterPro" id="IPR002509">
    <property type="entry name" value="NODB_dom"/>
</dbReference>
<gene>
    <name evidence="4" type="ORF">AFM12_00775</name>
</gene>
<dbReference type="InterPro" id="IPR011330">
    <property type="entry name" value="Glyco_hydro/deAcase_b/a-brl"/>
</dbReference>
<evidence type="ECO:0000313" key="5">
    <source>
        <dbReference type="Proteomes" id="UP000050454"/>
    </source>
</evidence>
<dbReference type="OrthoDB" id="9812065at2"/>
<dbReference type="Pfam" id="PF01522">
    <property type="entry name" value="Polysacc_deac_1"/>
    <property type="match status" value="1"/>
</dbReference>
<comment type="caution">
    <text evidence="4">The sequence shown here is derived from an EMBL/GenBank/DDBJ whole genome shotgun (WGS) entry which is preliminary data.</text>
</comment>
<evidence type="ECO:0000259" key="3">
    <source>
        <dbReference type="PROSITE" id="PS51677"/>
    </source>
</evidence>
<dbReference type="SUPFAM" id="SSF88713">
    <property type="entry name" value="Glycoside hydrolase/deacetylase"/>
    <property type="match status" value="1"/>
</dbReference>
<feature type="domain" description="NodB homology" evidence="3">
    <location>
        <begin position="23"/>
        <end position="205"/>
    </location>
</feature>
<dbReference type="CDD" id="cd10917">
    <property type="entry name" value="CE4_NodB_like_6s_7s"/>
    <property type="match status" value="1"/>
</dbReference>
<evidence type="ECO:0000256" key="2">
    <source>
        <dbReference type="ARBA" id="ARBA00022801"/>
    </source>
</evidence>
<dbReference type="EMBL" id="LGTQ01000005">
    <property type="protein sequence ID" value="KPM49209.1"/>
    <property type="molecule type" value="Genomic_DNA"/>
</dbReference>